<feature type="domain" description="ABC transporter" evidence="5">
    <location>
        <begin position="1"/>
        <end position="223"/>
    </location>
</feature>
<evidence type="ECO:0000256" key="3">
    <source>
        <dbReference type="ARBA" id="ARBA00022840"/>
    </source>
</evidence>
<dbReference type="InterPro" id="IPR027417">
    <property type="entry name" value="P-loop_NTPase"/>
</dbReference>
<reference evidence="6 7" key="1">
    <citation type="journal article" date="2016" name="Front. Microbiol.">
        <title>Comparative Genomics Analysis of Streptomyces Species Reveals Their Adaptation to the Marine Environment and Their Diversity at the Genomic Level.</title>
        <authorList>
            <person name="Tian X."/>
            <person name="Zhang Z."/>
            <person name="Yang T."/>
            <person name="Chen M."/>
            <person name="Li J."/>
            <person name="Chen F."/>
            <person name="Yang J."/>
            <person name="Li W."/>
            <person name="Zhang B."/>
            <person name="Zhang Z."/>
            <person name="Wu J."/>
            <person name="Zhang C."/>
            <person name="Long L."/>
            <person name="Xiao J."/>
        </authorList>
    </citation>
    <scope>NUCLEOTIDE SEQUENCE [LARGE SCALE GENOMIC DNA]</scope>
    <source>
        <strain evidence="6 7">SCSIO 02100</strain>
    </source>
</reference>
<protein>
    <submittedName>
        <fullName evidence="6">ABC transporter</fullName>
    </submittedName>
</protein>
<dbReference type="PANTHER" id="PTHR42939:SF1">
    <property type="entry name" value="ABC TRANSPORTER ATP-BINDING PROTEIN ALBC-RELATED"/>
    <property type="match status" value="1"/>
</dbReference>
<dbReference type="InterPro" id="IPR051782">
    <property type="entry name" value="ABC_Transporter_VariousFunc"/>
</dbReference>
<dbReference type="RefSeq" id="WP_070195560.1">
    <property type="nucleotide sequence ID" value="NZ_LJGU01000113.1"/>
</dbReference>
<evidence type="ECO:0000256" key="4">
    <source>
        <dbReference type="SAM" id="MobiDB-lite"/>
    </source>
</evidence>
<dbReference type="PANTHER" id="PTHR42939">
    <property type="entry name" value="ABC TRANSPORTER ATP-BINDING PROTEIN ALBC-RELATED"/>
    <property type="match status" value="1"/>
</dbReference>
<gene>
    <name evidence="6" type="ORF">AN216_06095</name>
</gene>
<comment type="caution">
    <text evidence="6">The sequence shown here is derived from an EMBL/GenBank/DDBJ whole genome shotgun (WGS) entry which is preliminary data.</text>
</comment>
<keyword evidence="2" id="KW-0547">Nucleotide-binding</keyword>
<name>A0A1E7KKG4_9ACTN</name>
<dbReference type="Gene3D" id="3.40.50.300">
    <property type="entry name" value="P-loop containing nucleotide triphosphate hydrolases"/>
    <property type="match status" value="1"/>
</dbReference>
<proteinExistence type="predicted"/>
<dbReference type="AlphaFoldDB" id="A0A1E7KKG4"/>
<dbReference type="EMBL" id="LJGU01000113">
    <property type="protein sequence ID" value="OEV04489.1"/>
    <property type="molecule type" value="Genomic_DNA"/>
</dbReference>
<keyword evidence="3" id="KW-0067">ATP-binding</keyword>
<feature type="region of interest" description="Disordered" evidence="4">
    <location>
        <begin position="202"/>
        <end position="230"/>
    </location>
</feature>
<accession>A0A1E7KKG4</accession>
<dbReference type="SUPFAM" id="SSF52540">
    <property type="entry name" value="P-loop containing nucleoside triphosphate hydrolases"/>
    <property type="match status" value="1"/>
</dbReference>
<dbReference type="Pfam" id="PF00005">
    <property type="entry name" value="ABC_tran"/>
    <property type="match status" value="1"/>
</dbReference>
<evidence type="ECO:0000313" key="7">
    <source>
        <dbReference type="Proteomes" id="UP000176101"/>
    </source>
</evidence>
<sequence>MELRAVGRRYGGPGSPWVLREVDAALPEATVLRVTGDNGSGKSTLLRLLAGIDAPSRGRVTEVPRPVGYVPERFPVALPFGPLGYLTHQARIRGMRRRAAARTAREWLERFGAAGHTHTPMAELSKGTSQKVAVAQALLVRPRLLVLDEAWTGLDPAAREELDRVVAETVAAGGTVVYVDHQAERLADSVGQSWRVADGRLHVESTGTDGPDGGPAGPRVQVTVSGPPGA</sequence>
<evidence type="ECO:0000313" key="6">
    <source>
        <dbReference type="EMBL" id="OEV04489.1"/>
    </source>
</evidence>
<keyword evidence="7" id="KW-1185">Reference proteome</keyword>
<feature type="non-terminal residue" evidence="6">
    <location>
        <position position="230"/>
    </location>
</feature>
<organism evidence="6 7">
    <name type="scientific">Streptomyces oceani</name>
    <dbReference type="NCBI Taxonomy" id="1075402"/>
    <lineage>
        <taxon>Bacteria</taxon>
        <taxon>Bacillati</taxon>
        <taxon>Actinomycetota</taxon>
        <taxon>Actinomycetes</taxon>
        <taxon>Kitasatosporales</taxon>
        <taxon>Streptomycetaceae</taxon>
        <taxon>Streptomyces</taxon>
    </lineage>
</organism>
<dbReference type="PATRIC" id="fig|1075402.3.peg.3998"/>
<dbReference type="GO" id="GO:0016887">
    <property type="term" value="F:ATP hydrolysis activity"/>
    <property type="evidence" value="ECO:0007669"/>
    <property type="project" value="InterPro"/>
</dbReference>
<dbReference type="OrthoDB" id="5182800at2"/>
<evidence type="ECO:0000256" key="1">
    <source>
        <dbReference type="ARBA" id="ARBA00022448"/>
    </source>
</evidence>
<keyword evidence="1" id="KW-0813">Transport</keyword>
<evidence type="ECO:0000259" key="5">
    <source>
        <dbReference type="PROSITE" id="PS50893"/>
    </source>
</evidence>
<dbReference type="Proteomes" id="UP000176101">
    <property type="component" value="Unassembled WGS sequence"/>
</dbReference>
<evidence type="ECO:0000256" key="2">
    <source>
        <dbReference type="ARBA" id="ARBA00022741"/>
    </source>
</evidence>
<dbReference type="PROSITE" id="PS50893">
    <property type="entry name" value="ABC_TRANSPORTER_2"/>
    <property type="match status" value="1"/>
</dbReference>
<dbReference type="STRING" id="1075402.AN216_06095"/>
<dbReference type="InterPro" id="IPR003439">
    <property type="entry name" value="ABC_transporter-like_ATP-bd"/>
</dbReference>
<dbReference type="GO" id="GO:0005524">
    <property type="term" value="F:ATP binding"/>
    <property type="evidence" value="ECO:0007669"/>
    <property type="project" value="UniProtKB-KW"/>
</dbReference>